<sequence>MQLSPTHTRYHPPKKHESINDIKEEILHPNDVEMNSRKKFIGNREGLSLLAEKSDVDTELFVLRAATLNEWTNQKAENRENINERDLTVHGGKIVADIMTIKRFSKLPRMEDRVQKWTIAFCNFYGVSFKDVETKDIPPQLRLVFNRRATVCTLYIWQTHRNKERRSRILENADTIIRSWLNNNDVGLFAEGSHVLKLCDRIDEDWLLGYV</sequence>
<comment type="caution">
    <text evidence="1">The sequence shown here is derived from an EMBL/GenBank/DDBJ whole genome shotgun (WGS) entry which is preliminary data.</text>
</comment>
<gene>
    <name evidence="1" type="ORF">C8Q69DRAFT_155817</name>
</gene>
<dbReference type="AlphaFoldDB" id="A0A443I1K9"/>
<reference evidence="1 2" key="1">
    <citation type="journal article" date="2018" name="Front. Microbiol.">
        <title>Genomic and genetic insights into a cosmopolitan fungus, Paecilomyces variotii (Eurotiales).</title>
        <authorList>
            <person name="Urquhart A.S."/>
            <person name="Mondo S.J."/>
            <person name="Makela M.R."/>
            <person name="Hane J.K."/>
            <person name="Wiebenga A."/>
            <person name="He G."/>
            <person name="Mihaltcheva S."/>
            <person name="Pangilinan J."/>
            <person name="Lipzen A."/>
            <person name="Barry K."/>
            <person name="de Vries R.P."/>
            <person name="Grigoriev I.V."/>
            <person name="Idnurm A."/>
        </authorList>
    </citation>
    <scope>NUCLEOTIDE SEQUENCE [LARGE SCALE GENOMIC DNA]</scope>
    <source>
        <strain evidence="1 2">CBS 101075</strain>
    </source>
</reference>
<name>A0A443I1K9_BYSSP</name>
<keyword evidence="2" id="KW-1185">Reference proteome</keyword>
<organism evidence="1 2">
    <name type="scientific">Byssochlamys spectabilis</name>
    <name type="common">Paecilomyces variotii</name>
    <dbReference type="NCBI Taxonomy" id="264951"/>
    <lineage>
        <taxon>Eukaryota</taxon>
        <taxon>Fungi</taxon>
        <taxon>Dikarya</taxon>
        <taxon>Ascomycota</taxon>
        <taxon>Pezizomycotina</taxon>
        <taxon>Eurotiomycetes</taxon>
        <taxon>Eurotiomycetidae</taxon>
        <taxon>Eurotiales</taxon>
        <taxon>Thermoascaceae</taxon>
        <taxon>Paecilomyces</taxon>
    </lineage>
</organism>
<proteinExistence type="predicted"/>
<dbReference type="RefSeq" id="XP_028487604.1">
    <property type="nucleotide sequence ID" value="XM_028625597.1"/>
</dbReference>
<dbReference type="Proteomes" id="UP000283841">
    <property type="component" value="Unassembled WGS sequence"/>
</dbReference>
<dbReference type="VEuPathDB" id="FungiDB:C8Q69DRAFT_155817"/>
<evidence type="ECO:0000313" key="1">
    <source>
        <dbReference type="EMBL" id="RWQ97959.1"/>
    </source>
</evidence>
<dbReference type="EMBL" id="RCNU01000002">
    <property type="protein sequence ID" value="RWQ97959.1"/>
    <property type="molecule type" value="Genomic_DNA"/>
</dbReference>
<protein>
    <submittedName>
        <fullName evidence="1">Uncharacterized protein</fullName>
    </submittedName>
</protein>
<dbReference type="GeneID" id="39594874"/>
<evidence type="ECO:0000313" key="2">
    <source>
        <dbReference type="Proteomes" id="UP000283841"/>
    </source>
</evidence>
<accession>A0A443I1K9</accession>